<comment type="caution">
    <text evidence="1">The sequence shown here is derived from an EMBL/GenBank/DDBJ whole genome shotgun (WGS) entry which is preliminary data.</text>
</comment>
<dbReference type="Proteomes" id="UP001629235">
    <property type="component" value="Unassembled WGS sequence"/>
</dbReference>
<proteinExistence type="predicted"/>
<keyword evidence="2" id="KW-1185">Reference proteome</keyword>
<protein>
    <submittedName>
        <fullName evidence="1">H-NS family nucleoid-associated regulatory protein</fullName>
    </submittedName>
</protein>
<feature type="non-terminal residue" evidence="1">
    <location>
        <position position="1"/>
    </location>
</feature>
<accession>A0ACC7N4A1</accession>
<reference evidence="1 2" key="1">
    <citation type="journal article" date="2024" name="Chem. Sci.">
        <title>Discovery of megapolipeptins by genome mining of a Burkholderiales bacteria collection.</title>
        <authorList>
            <person name="Paulo B.S."/>
            <person name="Recchia M.J.J."/>
            <person name="Lee S."/>
            <person name="Fergusson C.H."/>
            <person name="Romanowski S.B."/>
            <person name="Hernandez A."/>
            <person name="Krull N."/>
            <person name="Liu D.Y."/>
            <person name="Cavanagh H."/>
            <person name="Bos A."/>
            <person name="Gray C.A."/>
            <person name="Murphy B.T."/>
            <person name="Linington R.G."/>
            <person name="Eustaquio A.S."/>
        </authorList>
    </citation>
    <scope>NUCLEOTIDE SEQUENCE [LARGE SCALE GENOMIC DNA]</scope>
    <source>
        <strain evidence="1 2">RL18-126-BIB-B</strain>
    </source>
</reference>
<organism evidence="1 2">
    <name type="scientific">Paraburkholderia rhynchosiae</name>
    <dbReference type="NCBI Taxonomy" id="487049"/>
    <lineage>
        <taxon>Bacteria</taxon>
        <taxon>Pseudomonadati</taxon>
        <taxon>Pseudomonadota</taxon>
        <taxon>Betaproteobacteria</taxon>
        <taxon>Burkholderiales</taxon>
        <taxon>Burkholderiaceae</taxon>
        <taxon>Paraburkholderia</taxon>
    </lineage>
</organism>
<name>A0ACC7N4A1_9BURK</name>
<evidence type="ECO:0000313" key="1">
    <source>
        <dbReference type="EMBL" id="MFM0102312.1"/>
    </source>
</evidence>
<dbReference type="EMBL" id="JAQQDW010000003">
    <property type="protein sequence ID" value="MFM0102312.1"/>
    <property type="molecule type" value="Genomic_DNA"/>
</dbReference>
<sequence length="282" mass="29213">GRPLFDLLETVECLPSYFGLAPLLRGLGFGDYLSLRAHFGSHSSTYRELTKSADECNDFGFNGRGPTVANFHQLIAAVEFGQAIMAAVEPAPAKKANAARVYVRGPQPAMYRDPKSGATWSGRGRAPAWLATVRDRTKFLIDGTAAAPAAASKTNEPKREAIAVAKKALAKKVVAKKATAKNVTAKKATVKAAVQVAPTAEKTAAAKKAPAKKSSVTSKKAAAKKTLAAPAKKVAEVAVKRTSAKKVVAKKAAAVKESASADVVAASTGDVTGRDVAVAMAA</sequence>
<evidence type="ECO:0000313" key="2">
    <source>
        <dbReference type="Proteomes" id="UP001629235"/>
    </source>
</evidence>
<gene>
    <name evidence="1" type="ORF">PQR01_02120</name>
</gene>